<keyword evidence="2" id="KW-0732">Signal</keyword>
<dbReference type="AlphaFoldDB" id="A0A1J1J8Z0"/>
<proteinExistence type="predicted"/>
<accession>A0A1J1J8Z0</accession>
<dbReference type="EMBL" id="CVRI01000075">
    <property type="protein sequence ID" value="CRL08340.1"/>
    <property type="molecule type" value="Genomic_DNA"/>
</dbReference>
<reference evidence="3 4" key="1">
    <citation type="submission" date="2015-04" db="EMBL/GenBank/DDBJ databases">
        <authorList>
            <person name="Syromyatnikov M.Y."/>
            <person name="Popov V.N."/>
        </authorList>
    </citation>
    <scope>NUCLEOTIDE SEQUENCE [LARGE SCALE GENOMIC DNA]</scope>
</reference>
<evidence type="ECO:0000313" key="4">
    <source>
        <dbReference type="Proteomes" id="UP000183832"/>
    </source>
</evidence>
<evidence type="ECO:0000256" key="2">
    <source>
        <dbReference type="SAM" id="SignalP"/>
    </source>
</evidence>
<protein>
    <submittedName>
        <fullName evidence="3">CLUMA_CG021420, isoform A</fullName>
    </submittedName>
</protein>
<keyword evidence="4" id="KW-1185">Reference proteome</keyword>
<sequence length="94" mass="10583">MKIFVALLCFFSMLNLTFGLSIPMNGMQRKRELIFKHQQRGVVDPISFLEHIKLEVDIPPLPSLPSLPDPPQLPSLPHPSSIGKLLPEVRTSIQ</sequence>
<feature type="signal peptide" evidence="2">
    <location>
        <begin position="1"/>
        <end position="19"/>
    </location>
</feature>
<gene>
    <name evidence="3" type="ORF">CLUMA_CG021420</name>
</gene>
<feature type="compositionally biased region" description="Pro residues" evidence="1">
    <location>
        <begin position="63"/>
        <end position="77"/>
    </location>
</feature>
<dbReference type="Proteomes" id="UP000183832">
    <property type="component" value="Unassembled WGS sequence"/>
</dbReference>
<name>A0A1J1J8Z0_9DIPT</name>
<feature type="chain" id="PRO_5012272450" evidence="2">
    <location>
        <begin position="20"/>
        <end position="94"/>
    </location>
</feature>
<evidence type="ECO:0000313" key="3">
    <source>
        <dbReference type="EMBL" id="CRL08340.1"/>
    </source>
</evidence>
<organism evidence="3 4">
    <name type="scientific">Clunio marinus</name>
    <dbReference type="NCBI Taxonomy" id="568069"/>
    <lineage>
        <taxon>Eukaryota</taxon>
        <taxon>Metazoa</taxon>
        <taxon>Ecdysozoa</taxon>
        <taxon>Arthropoda</taxon>
        <taxon>Hexapoda</taxon>
        <taxon>Insecta</taxon>
        <taxon>Pterygota</taxon>
        <taxon>Neoptera</taxon>
        <taxon>Endopterygota</taxon>
        <taxon>Diptera</taxon>
        <taxon>Nematocera</taxon>
        <taxon>Chironomoidea</taxon>
        <taxon>Chironomidae</taxon>
        <taxon>Clunio</taxon>
    </lineage>
</organism>
<evidence type="ECO:0000256" key="1">
    <source>
        <dbReference type="SAM" id="MobiDB-lite"/>
    </source>
</evidence>
<feature type="region of interest" description="Disordered" evidence="1">
    <location>
        <begin position="63"/>
        <end position="94"/>
    </location>
</feature>